<dbReference type="InterPro" id="IPR007837">
    <property type="entry name" value="DinB"/>
</dbReference>
<dbReference type="GO" id="GO:0046872">
    <property type="term" value="F:metal ion binding"/>
    <property type="evidence" value="ECO:0007669"/>
    <property type="project" value="UniProtKB-KW"/>
</dbReference>
<accession>A0A1K1PC62</accession>
<dbReference type="SUPFAM" id="SSF109854">
    <property type="entry name" value="DinB/YfiT-like putative metalloenzymes"/>
    <property type="match status" value="1"/>
</dbReference>
<evidence type="ECO:0000256" key="2">
    <source>
        <dbReference type="ARBA" id="ARBA00022723"/>
    </source>
</evidence>
<proteinExistence type="inferred from homology"/>
<dbReference type="STRING" id="1004.SAMN05661012_01796"/>
<evidence type="ECO:0000313" key="4">
    <source>
        <dbReference type="EMBL" id="SFW45073.1"/>
    </source>
</evidence>
<feature type="binding site" evidence="3">
    <location>
        <position position="58"/>
    </location>
    <ligand>
        <name>a divalent metal cation</name>
        <dbReference type="ChEBI" id="CHEBI:60240"/>
    </ligand>
</feature>
<dbReference type="AlphaFoldDB" id="A0A1K1PC62"/>
<evidence type="ECO:0000313" key="5">
    <source>
        <dbReference type="Proteomes" id="UP000183788"/>
    </source>
</evidence>
<dbReference type="PANTHER" id="PTHR37302">
    <property type="entry name" value="SLR1116 PROTEIN"/>
    <property type="match status" value="1"/>
</dbReference>
<dbReference type="Pfam" id="PF05163">
    <property type="entry name" value="DinB"/>
    <property type="match status" value="1"/>
</dbReference>
<sequence>MLKGNKNSIILKEVVLNLAGYHYWANQRLVAVLKKLTATQLDQELVSSFPSIRQTVYHMWDAESVWKQRIELVEKTKKPAPQFQGTFAQACDDWITVSRQLLEMVQQINPVKLPHTVAYYNSQKQYGKLTVIEILMHVFNHATYHRGQLVTLLRQVGVTKIPGMDFSEYAKKGQ</sequence>
<dbReference type="InterPro" id="IPR034660">
    <property type="entry name" value="DinB/YfiT-like"/>
</dbReference>
<evidence type="ECO:0000256" key="1">
    <source>
        <dbReference type="ARBA" id="ARBA00008635"/>
    </source>
</evidence>
<keyword evidence="2 3" id="KW-0479">Metal-binding</keyword>
<dbReference type="Gene3D" id="1.20.120.450">
    <property type="entry name" value="dinb family like domain"/>
    <property type="match status" value="1"/>
</dbReference>
<dbReference type="PANTHER" id="PTHR37302:SF3">
    <property type="entry name" value="DAMAGE-INDUCIBLE PROTEIN DINB"/>
    <property type="match status" value="1"/>
</dbReference>
<protein>
    <submittedName>
        <fullName evidence="4">Uncharacterized damage-inducible protein DinB (Forms a four-helix bundle)</fullName>
    </submittedName>
</protein>
<gene>
    <name evidence="4" type="ORF">SAMN05661012_01796</name>
</gene>
<evidence type="ECO:0000256" key="3">
    <source>
        <dbReference type="PIRSR" id="PIRSR607837-1"/>
    </source>
</evidence>
<dbReference type="EMBL" id="FPIZ01000005">
    <property type="protein sequence ID" value="SFW45073.1"/>
    <property type="molecule type" value="Genomic_DNA"/>
</dbReference>
<comment type="similarity">
    <text evidence="1">Belongs to the DinB family.</text>
</comment>
<organism evidence="4 5">
    <name type="scientific">Chitinophaga sancti</name>
    <dbReference type="NCBI Taxonomy" id="1004"/>
    <lineage>
        <taxon>Bacteria</taxon>
        <taxon>Pseudomonadati</taxon>
        <taxon>Bacteroidota</taxon>
        <taxon>Chitinophagia</taxon>
        <taxon>Chitinophagales</taxon>
        <taxon>Chitinophagaceae</taxon>
        <taxon>Chitinophaga</taxon>
    </lineage>
</organism>
<dbReference type="Proteomes" id="UP000183788">
    <property type="component" value="Unassembled WGS sequence"/>
</dbReference>
<reference evidence="4 5" key="1">
    <citation type="submission" date="2016-11" db="EMBL/GenBank/DDBJ databases">
        <authorList>
            <person name="Jaros S."/>
            <person name="Januszkiewicz K."/>
            <person name="Wedrychowicz H."/>
        </authorList>
    </citation>
    <scope>NUCLEOTIDE SEQUENCE [LARGE SCALE GENOMIC DNA]</scope>
    <source>
        <strain evidence="4 5">DSM 784</strain>
    </source>
</reference>
<name>A0A1K1PC62_9BACT</name>
<feature type="binding site" evidence="3">
    <location>
        <position position="141"/>
    </location>
    <ligand>
        <name>a divalent metal cation</name>
        <dbReference type="ChEBI" id="CHEBI:60240"/>
    </ligand>
</feature>
<feature type="binding site" evidence="3">
    <location>
        <position position="145"/>
    </location>
    <ligand>
        <name>a divalent metal cation</name>
        <dbReference type="ChEBI" id="CHEBI:60240"/>
    </ligand>
</feature>